<accession>A0A8F8KM90</accession>
<evidence type="ECO:0000313" key="2">
    <source>
        <dbReference type="EMBL" id="QYA18747.1"/>
    </source>
</evidence>
<feature type="transmembrane region" description="Helical" evidence="1">
    <location>
        <begin position="55"/>
        <end position="77"/>
    </location>
</feature>
<keyword evidence="1" id="KW-1133">Transmembrane helix</keyword>
<keyword evidence="1 2" id="KW-0812">Transmembrane</keyword>
<feature type="transmembrane region" description="Helical" evidence="1">
    <location>
        <begin position="6"/>
        <end position="25"/>
    </location>
</feature>
<dbReference type="EMBL" id="MZ420154">
    <property type="protein sequence ID" value="QYA18747.1"/>
    <property type="molecule type" value="Genomic_DNA"/>
</dbReference>
<organism evidence="2">
    <name type="scientific">Clandestinovirus</name>
    <dbReference type="NCBI Taxonomy" id="2831644"/>
    <lineage>
        <taxon>Viruses</taxon>
    </lineage>
</organism>
<keyword evidence="1" id="KW-0472">Membrane</keyword>
<proteinExistence type="predicted"/>
<sequence length="89" mass="10504">MTTFVILMIIGFLSGYLFASFMYALQITDNRRRASRQRRQGTITTCVYYETRVDYLFFITEAVVWGLWSLFVTYVMYAGHQVIKHIANK</sequence>
<evidence type="ECO:0000256" key="1">
    <source>
        <dbReference type="SAM" id="Phobius"/>
    </source>
</evidence>
<reference evidence="2" key="1">
    <citation type="submission" date="2021-06" db="EMBL/GenBank/DDBJ databases">
        <authorList>
            <person name="Rolland C."/>
        </authorList>
    </citation>
    <scope>NUCLEOTIDE SEQUENCE</scope>
    <source>
        <strain evidence="2">347.936635</strain>
    </source>
</reference>
<gene>
    <name evidence="2" type="ORF">KOM_12_479</name>
</gene>
<name>A0A8F8KM90_9VIRU</name>
<protein>
    <submittedName>
        <fullName evidence="2">Transmembrane protein</fullName>
    </submittedName>
</protein>